<accession>A0A5E6VPX9</accession>
<dbReference type="AlphaFoldDB" id="A0A5E6VPX9"/>
<evidence type="ECO:0000313" key="2">
    <source>
        <dbReference type="EMBL" id="VVN19101.1"/>
    </source>
</evidence>
<evidence type="ECO:0000313" key="3">
    <source>
        <dbReference type="Proteomes" id="UP000399692"/>
    </source>
</evidence>
<evidence type="ECO:0000259" key="1">
    <source>
        <dbReference type="Pfam" id="PF13640"/>
    </source>
</evidence>
<sequence length="194" mass="21957">MSVVIAGERICVIDDGITDEEHTKILKLLTGSLWRYGWPYPYSPLDRPCWHSFIAGTRRDELEDCELELRARPDWAFLADIWARIKAVHLPSAKLLGVYANGQTSSQDGPIHHDNTVELPGKTVMLFCSEYWATCWGGELVFYDTAKENIMLSVQPKPKRVVVFNGEVPHGARAPAANCNRLRMSIAFKTLIRE</sequence>
<dbReference type="PANTHER" id="PTHR35169:SF1">
    <property type="entry name" value="PROLYL 4-HYDROXYLASE ALPHA SUBUNIT FE(2+) 2OG DIOXYGENASE DOMAIN-CONTAINING PROTEIN"/>
    <property type="match status" value="1"/>
</dbReference>
<dbReference type="PANTHER" id="PTHR35169">
    <property type="entry name" value="FE2OG DIOXYGENASE DOMAIN-CONTAINING PROTEIN"/>
    <property type="match status" value="1"/>
</dbReference>
<dbReference type="RefSeq" id="WP_150571216.1">
    <property type="nucleotide sequence ID" value="NZ_CABVHF010000019.1"/>
</dbReference>
<protein>
    <recommendedName>
        <fullName evidence="1">Prolyl 4-hydroxylase alpha subunit Fe(2+) 2OG dioxygenase domain-containing protein</fullName>
    </recommendedName>
</protein>
<gene>
    <name evidence="2" type="ORF">PS631_04284</name>
</gene>
<dbReference type="Pfam" id="PF13640">
    <property type="entry name" value="2OG-FeII_Oxy_3"/>
    <property type="match status" value="1"/>
</dbReference>
<feature type="domain" description="Prolyl 4-hydroxylase alpha subunit Fe(2+) 2OG dioxygenase" evidence="1">
    <location>
        <begin position="111"/>
        <end position="185"/>
    </location>
</feature>
<dbReference type="EMBL" id="CABVHF010000019">
    <property type="protein sequence ID" value="VVN19101.1"/>
    <property type="molecule type" value="Genomic_DNA"/>
</dbReference>
<organism evidence="2 3">
    <name type="scientific">Pseudomonas fluorescens</name>
    <dbReference type="NCBI Taxonomy" id="294"/>
    <lineage>
        <taxon>Bacteria</taxon>
        <taxon>Pseudomonadati</taxon>
        <taxon>Pseudomonadota</taxon>
        <taxon>Gammaproteobacteria</taxon>
        <taxon>Pseudomonadales</taxon>
        <taxon>Pseudomonadaceae</taxon>
        <taxon>Pseudomonas</taxon>
    </lineage>
</organism>
<dbReference type="Gene3D" id="2.60.120.620">
    <property type="entry name" value="q2cbj1_9rhob like domain"/>
    <property type="match status" value="1"/>
</dbReference>
<dbReference type="Proteomes" id="UP000399692">
    <property type="component" value="Unassembled WGS sequence"/>
</dbReference>
<reference evidence="2 3" key="1">
    <citation type="submission" date="2019-09" db="EMBL/GenBank/DDBJ databases">
        <authorList>
            <person name="Chandra G."/>
            <person name="Truman W A."/>
        </authorList>
    </citation>
    <scope>NUCLEOTIDE SEQUENCE [LARGE SCALE GENOMIC DNA]</scope>
    <source>
        <strain evidence="2">PS631</strain>
    </source>
</reference>
<dbReference type="OrthoDB" id="8781483at2"/>
<dbReference type="InterPro" id="IPR044862">
    <property type="entry name" value="Pro_4_hyd_alph_FE2OG_OXY"/>
</dbReference>
<proteinExistence type="predicted"/>
<name>A0A5E6VPX9_PSEFL</name>